<reference evidence="2 3" key="1">
    <citation type="submission" date="2020-08" db="EMBL/GenBank/DDBJ databases">
        <title>Isolation and characterization of novel Chlamydia from Siamese crocodiles (Crocodylus siamensis).</title>
        <authorList>
            <person name="Sariya L."/>
        </authorList>
    </citation>
    <scope>NUCLEOTIDE SEQUENCE [LARGE SCALE GENOMIC DNA]</scope>
    <source>
        <strain evidence="2 3">No. 12</strain>
    </source>
</reference>
<keyword evidence="1" id="KW-0812">Transmembrane</keyword>
<dbReference type="Proteomes" id="UP000680625">
    <property type="component" value="Chromosome"/>
</dbReference>
<name>A0ABX8CF71_9CHLA</name>
<dbReference type="GeneID" id="301705020"/>
<organism evidence="2 3">
    <name type="scientific">Chlamydia crocodili</name>
    <dbReference type="NCBI Taxonomy" id="2766982"/>
    <lineage>
        <taxon>Bacteria</taxon>
        <taxon>Pseudomonadati</taxon>
        <taxon>Chlamydiota</taxon>
        <taxon>Chlamydiia</taxon>
        <taxon>Chlamydiales</taxon>
        <taxon>Chlamydiaceae</taxon>
        <taxon>Chlamydia/Chlamydophila group</taxon>
        <taxon>Chlamydia</taxon>
    </lineage>
</organism>
<protein>
    <recommendedName>
        <fullName evidence="4">Inclusion membrane protein</fullName>
    </recommendedName>
</protein>
<evidence type="ECO:0008006" key="4">
    <source>
        <dbReference type="Google" id="ProtNLM"/>
    </source>
</evidence>
<sequence length="103" mass="10809">MSALFSLNSETERQIFLENPKSEKSCCQSKVLKTLVGIVGVAIPIIFVVLGALGLAGCASLPLLIIGGAYLGLTCLGLIAFLISSIVLKIYLDRNGLVANESI</sequence>
<keyword evidence="3" id="KW-1185">Reference proteome</keyword>
<keyword evidence="1" id="KW-0472">Membrane</keyword>
<gene>
    <name evidence="2" type="ORF">H9Q19_05295</name>
</gene>
<accession>A0ABX8CF71</accession>
<evidence type="ECO:0000256" key="1">
    <source>
        <dbReference type="SAM" id="Phobius"/>
    </source>
</evidence>
<keyword evidence="1" id="KW-1133">Transmembrane helix</keyword>
<dbReference type="RefSeq" id="WP_213241004.1">
    <property type="nucleotide sequence ID" value="NZ_CP060791.1"/>
</dbReference>
<proteinExistence type="predicted"/>
<dbReference type="EMBL" id="CP060791">
    <property type="protein sequence ID" value="QVE49094.1"/>
    <property type="molecule type" value="Genomic_DNA"/>
</dbReference>
<evidence type="ECO:0000313" key="3">
    <source>
        <dbReference type="Proteomes" id="UP000680625"/>
    </source>
</evidence>
<evidence type="ECO:0000313" key="2">
    <source>
        <dbReference type="EMBL" id="QVE49094.1"/>
    </source>
</evidence>
<feature type="transmembrane region" description="Helical" evidence="1">
    <location>
        <begin position="63"/>
        <end position="88"/>
    </location>
</feature>
<feature type="transmembrane region" description="Helical" evidence="1">
    <location>
        <begin position="31"/>
        <end position="57"/>
    </location>
</feature>